<proteinExistence type="inferred from homology"/>
<evidence type="ECO:0000256" key="2">
    <source>
        <dbReference type="ARBA" id="ARBA00022679"/>
    </source>
</evidence>
<dbReference type="EMBL" id="JBHLTR010000082">
    <property type="protein sequence ID" value="MFC0561872.1"/>
    <property type="molecule type" value="Genomic_DNA"/>
</dbReference>
<dbReference type="InterPro" id="IPR029063">
    <property type="entry name" value="SAM-dependent_MTases_sf"/>
</dbReference>
<evidence type="ECO:0000313" key="6">
    <source>
        <dbReference type="Proteomes" id="UP001589833"/>
    </source>
</evidence>
<dbReference type="PROSITE" id="PS51682">
    <property type="entry name" value="SAM_OMT_I"/>
    <property type="match status" value="1"/>
</dbReference>
<evidence type="ECO:0000256" key="4">
    <source>
        <dbReference type="HAMAP-Rule" id="MF_02217"/>
    </source>
</evidence>
<dbReference type="SUPFAM" id="SSF53335">
    <property type="entry name" value="S-adenosyl-L-methionine-dependent methyltransferases"/>
    <property type="match status" value="1"/>
</dbReference>
<dbReference type="GO" id="GO:0008168">
    <property type="term" value="F:methyltransferase activity"/>
    <property type="evidence" value="ECO:0007669"/>
    <property type="project" value="UniProtKB-KW"/>
</dbReference>
<feature type="binding site" evidence="4">
    <location>
        <begin position="119"/>
        <end position="120"/>
    </location>
    <ligand>
        <name>S-adenosyl-L-methionine</name>
        <dbReference type="ChEBI" id="CHEBI:59789"/>
    </ligand>
</feature>
<feature type="binding site" evidence="4">
    <location>
        <position position="74"/>
    </location>
    <ligand>
        <name>S-adenosyl-L-methionine</name>
        <dbReference type="ChEBI" id="CHEBI:59789"/>
    </ligand>
</feature>
<feature type="binding site" evidence="4">
    <location>
        <position position="139"/>
    </location>
    <ligand>
        <name>S-adenosyl-L-methionine</name>
        <dbReference type="ChEBI" id="CHEBI:59789"/>
    </ligand>
</feature>
<keyword evidence="6" id="KW-1185">Reference proteome</keyword>
<dbReference type="Gene3D" id="3.40.50.150">
    <property type="entry name" value="Vaccinia Virus protein VP39"/>
    <property type="match status" value="1"/>
</dbReference>
<dbReference type="PANTHER" id="PTHR10509:SF14">
    <property type="entry name" value="CAFFEOYL-COA O-METHYLTRANSFERASE 3-RELATED"/>
    <property type="match status" value="1"/>
</dbReference>
<protein>
    <recommendedName>
        <fullName evidence="4">tRNA 5-hydroxyuridine methyltransferase</fullName>
        <ecNumber evidence="4">2.1.1.-</ecNumber>
    </recommendedName>
    <alternativeName>
        <fullName evidence="4">ho5U methyltransferase</fullName>
    </alternativeName>
</protein>
<comment type="similarity">
    <text evidence="4">Belongs to the class I-like SAM-binding methyltransferase superfamily. Cation-dependent O-methyltransferase family.</text>
</comment>
<feature type="binding site" evidence="4">
    <location>
        <position position="166"/>
    </location>
    <ligand>
        <name>Mg(2+)</name>
        <dbReference type="ChEBI" id="CHEBI:18420"/>
    </ligand>
</feature>
<dbReference type="InterPro" id="IPR043675">
    <property type="entry name" value="TrmR_methyltr"/>
</dbReference>
<comment type="caution">
    <text evidence="5">The sequence shown here is derived from an EMBL/GenBank/DDBJ whole genome shotgun (WGS) entry which is preliminary data.</text>
</comment>
<dbReference type="EC" id="2.1.1.-" evidence="4"/>
<dbReference type="GO" id="GO:0032259">
    <property type="term" value="P:methylation"/>
    <property type="evidence" value="ECO:0007669"/>
    <property type="project" value="UniProtKB-KW"/>
</dbReference>
<gene>
    <name evidence="4" type="primary">trmR</name>
    <name evidence="5" type="ORF">ACFFH4_23600</name>
</gene>
<feature type="binding site" evidence="4">
    <location>
        <position position="165"/>
    </location>
    <ligand>
        <name>Mg(2+)</name>
        <dbReference type="ChEBI" id="CHEBI:18420"/>
    </ligand>
</feature>
<comment type="subunit">
    <text evidence="4">Homodimer.</text>
</comment>
<keyword evidence="3 4" id="KW-0949">S-adenosyl-L-methionine</keyword>
<name>A0ABV6NM82_9BACI</name>
<evidence type="ECO:0000256" key="1">
    <source>
        <dbReference type="ARBA" id="ARBA00022603"/>
    </source>
</evidence>
<feature type="binding site" evidence="4">
    <location>
        <position position="91"/>
    </location>
    <ligand>
        <name>S-adenosyl-L-methionine</name>
        <dbReference type="ChEBI" id="CHEBI:59789"/>
    </ligand>
</feature>
<evidence type="ECO:0000313" key="5">
    <source>
        <dbReference type="EMBL" id="MFC0561872.1"/>
    </source>
</evidence>
<dbReference type="Pfam" id="PF01596">
    <property type="entry name" value="Methyltransf_3"/>
    <property type="match status" value="1"/>
</dbReference>
<keyword evidence="4" id="KW-0460">Magnesium</keyword>
<evidence type="ECO:0000256" key="3">
    <source>
        <dbReference type="ARBA" id="ARBA00022691"/>
    </source>
</evidence>
<dbReference type="InterPro" id="IPR002935">
    <property type="entry name" value="SAM_O-MeTrfase"/>
</dbReference>
<feature type="binding site" evidence="4">
    <location>
        <position position="44"/>
    </location>
    <ligand>
        <name>S-adenosyl-L-methionine</name>
        <dbReference type="ChEBI" id="CHEBI:59789"/>
    </ligand>
</feature>
<feature type="binding site" evidence="4">
    <location>
        <position position="139"/>
    </location>
    <ligand>
        <name>Mg(2+)</name>
        <dbReference type="ChEBI" id="CHEBI:18420"/>
    </ligand>
</feature>
<organism evidence="5 6">
    <name type="scientific">Halalkalibacter alkalisediminis</name>
    <dbReference type="NCBI Taxonomy" id="935616"/>
    <lineage>
        <taxon>Bacteria</taxon>
        <taxon>Bacillati</taxon>
        <taxon>Bacillota</taxon>
        <taxon>Bacilli</taxon>
        <taxon>Bacillales</taxon>
        <taxon>Bacillaceae</taxon>
        <taxon>Halalkalibacter</taxon>
    </lineage>
</organism>
<dbReference type="HAMAP" id="MF_02217">
    <property type="entry name" value="TrmR_methyltr"/>
    <property type="match status" value="1"/>
</dbReference>
<keyword evidence="4" id="KW-0819">tRNA processing</keyword>
<accession>A0ABV6NM82</accession>
<keyword evidence="1 4" id="KW-0489">Methyltransferase</keyword>
<dbReference type="InterPro" id="IPR050362">
    <property type="entry name" value="Cation-dep_OMT"/>
</dbReference>
<keyword evidence="2 4" id="KW-0808">Transferase</keyword>
<comment type="function">
    <text evidence="4">Catalyzes the methylation of 5-hydroxyuridine (ho5U) to form 5-methoxyuridine (mo5U) at position 34 in tRNAs.</text>
</comment>
<comment type="catalytic activity">
    <reaction evidence="4">
        <text>5-hydroxyuridine(34) in tRNA + S-adenosyl-L-methionine = 5-methoxyuridine(34) in tRNA + S-adenosyl-L-homocysteine + H(+)</text>
        <dbReference type="Rhea" id="RHEA:60524"/>
        <dbReference type="Rhea" id="RHEA-COMP:13381"/>
        <dbReference type="Rhea" id="RHEA-COMP:15591"/>
        <dbReference type="ChEBI" id="CHEBI:15378"/>
        <dbReference type="ChEBI" id="CHEBI:57856"/>
        <dbReference type="ChEBI" id="CHEBI:59789"/>
        <dbReference type="ChEBI" id="CHEBI:136877"/>
        <dbReference type="ChEBI" id="CHEBI:143860"/>
    </reaction>
</comment>
<sequence length="224" mass="25564">MKVDWSGTMINEHVETYLKSLAPVRCEQVEMIEAYAKEHQVPIMDLVGMESLLQLLKLHQPKRILEIGTAIGYSAIRMAQALPDVEILTIERDRARYEEAIKNIKALNLMDRIEVKYGDALDLAQILESAPLFDVLFIDAAKGQYQRFFDLYGRFVKTGGVIYSDNVLFRGLVADENIDNKRLRKIAEKINGYNQWLINHEGYDTRILPVGDGLAVSIKHLEGR</sequence>
<keyword evidence="4" id="KW-0479">Metal-binding</keyword>
<dbReference type="CDD" id="cd02440">
    <property type="entry name" value="AdoMet_MTases"/>
    <property type="match status" value="1"/>
</dbReference>
<dbReference type="Proteomes" id="UP001589833">
    <property type="component" value="Unassembled WGS sequence"/>
</dbReference>
<dbReference type="PANTHER" id="PTHR10509">
    <property type="entry name" value="O-METHYLTRANSFERASE-RELATED"/>
    <property type="match status" value="1"/>
</dbReference>
<reference evidence="5 6" key="1">
    <citation type="submission" date="2024-09" db="EMBL/GenBank/DDBJ databases">
        <authorList>
            <person name="Sun Q."/>
            <person name="Mori K."/>
        </authorList>
    </citation>
    <scope>NUCLEOTIDE SEQUENCE [LARGE SCALE GENOMIC DNA]</scope>
    <source>
        <strain evidence="5 6">NCAIM B.02301</strain>
    </source>
</reference>